<keyword evidence="2" id="KW-1185">Reference proteome</keyword>
<reference evidence="2" key="1">
    <citation type="journal article" date="2014" name="Nat. Commun.">
        <title>Genome sequence of mungbean and insights into evolution within Vigna species.</title>
        <authorList>
            <person name="Kang Y.J."/>
            <person name="Kim S.K."/>
            <person name="Kim M.Y."/>
            <person name="Lestari P."/>
            <person name="Kim K.H."/>
            <person name="Ha B.K."/>
            <person name="Jun T.H."/>
            <person name="Hwang W.J."/>
            <person name="Lee T."/>
            <person name="Lee J."/>
            <person name="Shim S."/>
            <person name="Yoon M.Y."/>
            <person name="Jang Y.E."/>
            <person name="Han K.S."/>
            <person name="Taeprayoon P."/>
            <person name="Yoon N."/>
            <person name="Somta P."/>
            <person name="Tanya P."/>
            <person name="Kim K.S."/>
            <person name="Gwag J.G."/>
            <person name="Moon J.K."/>
            <person name="Lee Y.H."/>
            <person name="Park B.S."/>
            <person name="Bombarely A."/>
            <person name="Doyle J.J."/>
            <person name="Jackson S.A."/>
            <person name="Schafleitner R."/>
            <person name="Srinives P."/>
            <person name="Varshney R.K."/>
            <person name="Lee S.H."/>
        </authorList>
    </citation>
    <scope>NUCLEOTIDE SEQUENCE [LARGE SCALE GENOMIC DNA]</scope>
    <source>
        <strain evidence="2">cv. VC1973A</strain>
    </source>
</reference>
<protein>
    <submittedName>
        <fullName evidence="3">Uncharacterized protein LOC106760339</fullName>
    </submittedName>
</protein>
<reference evidence="3" key="2">
    <citation type="submission" date="2025-08" db="UniProtKB">
        <authorList>
            <consortium name="RefSeq"/>
        </authorList>
    </citation>
    <scope>IDENTIFICATION</scope>
    <source>
        <tissue evidence="3">Leaf</tissue>
    </source>
</reference>
<sequence length="305" mass="34771">MTSRSPPPSPSSMDAPEPTRLMGSIITTMQQQNASLVQQNALSLQQLEAARFSTERTQEQYVELMSKDRTETRSSTLSDNCQQEWSLESFLQHHPAKFSGKCSPDEADQWFEDMERIFNAKKCSEENRLIYSEYLLTGEASHCVRFAKEVEFLELVQGNISVSDYATRFKHLRRFYTMETSEEWLCKKFENGLRGDIKLLIVGLCIREFPVLVERVRVSEKTKKEVESQHNQQPRVGEPRASKGSVSSRTTQHARLSPSKPKDQSSRALVPFGHSGQQGPVRCFNCGGAHLRSVCPKLAKYRKCK</sequence>
<proteinExistence type="predicted"/>
<evidence type="ECO:0000313" key="2">
    <source>
        <dbReference type="Proteomes" id="UP000087766"/>
    </source>
</evidence>
<evidence type="ECO:0000313" key="3">
    <source>
        <dbReference type="RefSeq" id="XP_014499267.1"/>
    </source>
</evidence>
<dbReference type="Proteomes" id="UP000087766">
    <property type="component" value="Chromosome 5"/>
</dbReference>
<accession>A0A1S3TZS0</accession>
<dbReference type="PANTHER" id="PTHR34482:SF36">
    <property type="entry name" value="RETROTRANSPOSON GAG DOMAIN-CONTAINING PROTEIN"/>
    <property type="match status" value="1"/>
</dbReference>
<dbReference type="RefSeq" id="XP_014499267.1">
    <property type="nucleotide sequence ID" value="XM_014643781.1"/>
</dbReference>
<gene>
    <name evidence="3" type="primary">LOC106760339</name>
</gene>
<evidence type="ECO:0000256" key="1">
    <source>
        <dbReference type="SAM" id="MobiDB-lite"/>
    </source>
</evidence>
<organism evidence="2 3">
    <name type="scientific">Vigna radiata var. radiata</name>
    <name type="common">Mung bean</name>
    <name type="synonym">Phaseolus aureus</name>
    <dbReference type="NCBI Taxonomy" id="3916"/>
    <lineage>
        <taxon>Eukaryota</taxon>
        <taxon>Viridiplantae</taxon>
        <taxon>Streptophyta</taxon>
        <taxon>Embryophyta</taxon>
        <taxon>Tracheophyta</taxon>
        <taxon>Spermatophyta</taxon>
        <taxon>Magnoliopsida</taxon>
        <taxon>eudicotyledons</taxon>
        <taxon>Gunneridae</taxon>
        <taxon>Pentapetalae</taxon>
        <taxon>rosids</taxon>
        <taxon>fabids</taxon>
        <taxon>Fabales</taxon>
        <taxon>Fabaceae</taxon>
        <taxon>Papilionoideae</taxon>
        <taxon>50 kb inversion clade</taxon>
        <taxon>NPAAA clade</taxon>
        <taxon>indigoferoid/millettioid clade</taxon>
        <taxon>Phaseoleae</taxon>
        <taxon>Vigna</taxon>
    </lineage>
</organism>
<dbReference type="AlphaFoldDB" id="A0A1S3TZS0"/>
<dbReference type="OrthoDB" id="1936908at2759"/>
<name>A0A1S3TZS0_VIGRR</name>
<dbReference type="KEGG" id="vra:106760339"/>
<feature type="region of interest" description="Disordered" evidence="1">
    <location>
        <begin position="222"/>
        <end position="273"/>
    </location>
</feature>
<dbReference type="PANTHER" id="PTHR34482">
    <property type="entry name" value="DNA DAMAGE-INDUCIBLE PROTEIN 1-LIKE"/>
    <property type="match status" value="1"/>
</dbReference>
<feature type="compositionally biased region" description="Polar residues" evidence="1">
    <location>
        <begin position="244"/>
        <end position="254"/>
    </location>
</feature>
<dbReference type="GeneID" id="106760339"/>